<reference evidence="5" key="1">
    <citation type="submission" date="2016-04" db="EMBL/GenBank/DDBJ databases">
        <authorList>
            <person name="Nguyen H.D."/>
            <person name="Samba Siva P."/>
            <person name="Cullis J."/>
            <person name="Levesque C.A."/>
            <person name="Hambleton S."/>
        </authorList>
    </citation>
    <scope>NUCLEOTIDE SEQUENCE</scope>
    <source>
        <strain evidence="5">DAOMC 236416</strain>
    </source>
</reference>
<keyword evidence="2" id="KW-0479">Metal-binding</keyword>
<comment type="subcellular location">
    <subcellularLocation>
        <location evidence="1">Mitochondrion</location>
    </subcellularLocation>
</comment>
<dbReference type="AlphaFoldDB" id="A0A8T8SE40"/>
<proteinExistence type="predicted"/>
<dbReference type="Pfam" id="PF02146">
    <property type="entry name" value="SIR2"/>
    <property type="match status" value="1"/>
</dbReference>
<dbReference type="GO" id="GO:0005739">
    <property type="term" value="C:mitochondrion"/>
    <property type="evidence" value="ECO:0007669"/>
    <property type="project" value="UniProtKB-SubCell"/>
</dbReference>
<gene>
    <name evidence="5" type="ORF">A4X13_0g8523</name>
</gene>
<dbReference type="Proteomes" id="UP000077521">
    <property type="component" value="Unassembled WGS sequence"/>
</dbReference>
<dbReference type="PANTHER" id="PTHR11085:SF6">
    <property type="entry name" value="NAD-DEPENDENT PROTEIN DEACETYLASE SIRTUIN-2"/>
    <property type="match status" value="1"/>
</dbReference>
<evidence type="ECO:0000256" key="1">
    <source>
        <dbReference type="ARBA" id="ARBA00004173"/>
    </source>
</evidence>
<dbReference type="PANTHER" id="PTHR11085">
    <property type="entry name" value="NAD-DEPENDENT PROTEIN DEACYLASE SIRTUIN-5, MITOCHONDRIAL-RELATED"/>
    <property type="match status" value="1"/>
</dbReference>
<feature type="region of interest" description="Disordered" evidence="4">
    <location>
        <begin position="74"/>
        <end position="117"/>
    </location>
</feature>
<evidence type="ECO:0000313" key="5">
    <source>
        <dbReference type="EMBL" id="KAE8238080.1"/>
    </source>
</evidence>
<dbReference type="EMBL" id="LWDF02001534">
    <property type="protein sequence ID" value="KAE8238080.1"/>
    <property type="molecule type" value="Genomic_DNA"/>
</dbReference>
<accession>A0A8T8SE40</accession>
<dbReference type="GO" id="GO:0017136">
    <property type="term" value="F:histone deacetylase activity, NAD-dependent"/>
    <property type="evidence" value="ECO:0007669"/>
    <property type="project" value="TreeGrafter"/>
</dbReference>
<comment type="caution">
    <text evidence="5">The sequence shown here is derived from an EMBL/GenBank/DDBJ whole genome shotgun (WGS) entry which is preliminary data.</text>
</comment>
<dbReference type="GO" id="GO:0046872">
    <property type="term" value="F:metal ion binding"/>
    <property type="evidence" value="ECO:0007669"/>
    <property type="project" value="UniProtKB-KW"/>
</dbReference>
<protein>
    <recommendedName>
        <fullName evidence="7">Deacetylase sirtuin-type domain-containing protein</fullName>
    </recommendedName>
</protein>
<feature type="compositionally biased region" description="Polar residues" evidence="4">
    <location>
        <begin position="1"/>
        <end position="10"/>
    </location>
</feature>
<dbReference type="SUPFAM" id="SSF52467">
    <property type="entry name" value="DHS-like NAD/FAD-binding domain"/>
    <property type="match status" value="1"/>
</dbReference>
<dbReference type="InterPro" id="IPR050134">
    <property type="entry name" value="NAD-dep_sirtuin_deacylases"/>
</dbReference>
<feature type="region of interest" description="Disordered" evidence="4">
    <location>
        <begin position="199"/>
        <end position="224"/>
    </location>
</feature>
<evidence type="ECO:0000256" key="4">
    <source>
        <dbReference type="SAM" id="MobiDB-lite"/>
    </source>
</evidence>
<dbReference type="InterPro" id="IPR003000">
    <property type="entry name" value="Sirtuin"/>
</dbReference>
<organism evidence="5 6">
    <name type="scientific">Tilletia indica</name>
    <dbReference type="NCBI Taxonomy" id="43049"/>
    <lineage>
        <taxon>Eukaryota</taxon>
        <taxon>Fungi</taxon>
        <taxon>Dikarya</taxon>
        <taxon>Basidiomycota</taxon>
        <taxon>Ustilaginomycotina</taxon>
        <taxon>Exobasidiomycetes</taxon>
        <taxon>Tilletiales</taxon>
        <taxon>Tilletiaceae</taxon>
        <taxon>Tilletia</taxon>
    </lineage>
</organism>
<evidence type="ECO:0000313" key="6">
    <source>
        <dbReference type="Proteomes" id="UP000077521"/>
    </source>
</evidence>
<evidence type="ECO:0000256" key="3">
    <source>
        <dbReference type="ARBA" id="ARBA00022833"/>
    </source>
</evidence>
<feature type="region of interest" description="Disordered" evidence="4">
    <location>
        <begin position="1"/>
        <end position="26"/>
    </location>
</feature>
<feature type="compositionally biased region" description="Low complexity" evidence="4">
    <location>
        <begin position="86"/>
        <end position="101"/>
    </location>
</feature>
<dbReference type="GO" id="GO:0005634">
    <property type="term" value="C:nucleus"/>
    <property type="evidence" value="ECO:0007669"/>
    <property type="project" value="TreeGrafter"/>
</dbReference>
<evidence type="ECO:0000256" key="2">
    <source>
        <dbReference type="ARBA" id="ARBA00022723"/>
    </source>
</evidence>
<name>A0A8T8SE40_9BASI</name>
<sequence>MSSSVKNKNPNAPRKRSPFSDVNEDGPTIENVAQLIKTGQVKKVIVMAGAGISTSAGIPDFRSPETGLYANLAKSKTSREHPQARTSIPATTDATSSASCTKRASSNASSPRTSTPSSVWPVCLRPSYLGNADEGVDKIATICGWAEELEQLIEAHHQKLKTEHATLLEKQVTKKDASNPAKETVQDVAAHLGKVVEEEAASKKESVADDAEPPKEDESLAAKLADLKVVSNDSK</sequence>
<reference evidence="5" key="2">
    <citation type="journal article" date="2019" name="IMA Fungus">
        <title>Genome sequencing and comparison of five Tilletia species to identify candidate genes for the detection of regulated species infecting wheat.</title>
        <authorList>
            <person name="Nguyen H.D.T."/>
            <person name="Sultana T."/>
            <person name="Kesanakurti P."/>
            <person name="Hambleton S."/>
        </authorList>
    </citation>
    <scope>NUCLEOTIDE SEQUENCE</scope>
    <source>
        <strain evidence="5">DAOMC 236416</strain>
    </source>
</reference>
<dbReference type="GO" id="GO:0070403">
    <property type="term" value="F:NAD+ binding"/>
    <property type="evidence" value="ECO:0007669"/>
    <property type="project" value="InterPro"/>
</dbReference>
<dbReference type="Gene3D" id="3.40.50.1220">
    <property type="entry name" value="TPP-binding domain"/>
    <property type="match status" value="1"/>
</dbReference>
<dbReference type="InterPro" id="IPR029035">
    <property type="entry name" value="DHS-like_NAD/FAD-binding_dom"/>
</dbReference>
<keyword evidence="3" id="KW-0862">Zinc</keyword>
<keyword evidence="6" id="KW-1185">Reference proteome</keyword>
<feature type="compositionally biased region" description="Basic and acidic residues" evidence="4">
    <location>
        <begin position="199"/>
        <end position="220"/>
    </location>
</feature>
<evidence type="ECO:0008006" key="7">
    <source>
        <dbReference type="Google" id="ProtNLM"/>
    </source>
</evidence>
<feature type="compositionally biased region" description="Polar residues" evidence="4">
    <location>
        <begin position="102"/>
        <end position="117"/>
    </location>
</feature>